<dbReference type="InterPro" id="IPR001563">
    <property type="entry name" value="Peptidase_S10"/>
</dbReference>
<evidence type="ECO:0000256" key="3">
    <source>
        <dbReference type="ARBA" id="ARBA00009431"/>
    </source>
</evidence>
<evidence type="ECO:0000256" key="2">
    <source>
        <dbReference type="ARBA" id="ARBA00004393"/>
    </source>
</evidence>
<dbReference type="KEGG" id="zmk:HG535_0B02420"/>
<keyword evidence="12 19" id="KW-0472">Membrane</keyword>
<evidence type="ECO:0000256" key="16">
    <source>
        <dbReference type="ARBA" id="ARBA00040628"/>
    </source>
</evidence>
<feature type="chain" id="PRO_5028879281" description="Pheromone-processing carboxypeptidase KEX1" evidence="20">
    <location>
        <begin position="25"/>
        <end position="667"/>
    </location>
</feature>
<proteinExistence type="inferred from homology"/>
<dbReference type="PANTHER" id="PTHR11802:SF190">
    <property type="entry name" value="PHEROMONE-PROCESSING CARBOXYPEPTIDASE KEX1"/>
    <property type="match status" value="1"/>
</dbReference>
<dbReference type="GO" id="GO:0006915">
    <property type="term" value="P:apoptotic process"/>
    <property type="evidence" value="ECO:0007669"/>
    <property type="project" value="UniProtKB-KW"/>
</dbReference>
<evidence type="ECO:0000313" key="21">
    <source>
        <dbReference type="EMBL" id="QLG71203.1"/>
    </source>
</evidence>
<dbReference type="Gene3D" id="3.40.50.1820">
    <property type="entry name" value="alpha/beta hydrolase"/>
    <property type="match status" value="1"/>
</dbReference>
<feature type="transmembrane region" description="Helical" evidence="19">
    <location>
        <begin position="574"/>
        <end position="593"/>
    </location>
</feature>
<evidence type="ECO:0000256" key="18">
    <source>
        <dbReference type="SAM" id="MobiDB-lite"/>
    </source>
</evidence>
<dbReference type="GO" id="GO:0006508">
    <property type="term" value="P:proteolysis"/>
    <property type="evidence" value="ECO:0007669"/>
    <property type="project" value="UniProtKB-KW"/>
</dbReference>
<keyword evidence="10 19" id="KW-1133">Transmembrane helix</keyword>
<dbReference type="PRINTS" id="PR00724">
    <property type="entry name" value="CRBOXYPTASEC"/>
</dbReference>
<evidence type="ECO:0000256" key="20">
    <source>
        <dbReference type="SAM" id="SignalP"/>
    </source>
</evidence>
<evidence type="ECO:0000256" key="1">
    <source>
        <dbReference type="ARBA" id="ARBA00001003"/>
    </source>
</evidence>
<dbReference type="OrthoDB" id="443318at2759"/>
<comment type="catalytic activity">
    <reaction evidence="1">
        <text>Preferential release of a C-terminal arginine or lysine residue.</text>
        <dbReference type="EC" id="3.4.16.6"/>
    </reaction>
</comment>
<evidence type="ECO:0000256" key="11">
    <source>
        <dbReference type="ARBA" id="ARBA00023034"/>
    </source>
</evidence>
<comment type="similarity">
    <text evidence="3">Belongs to the peptidase S10 family.</text>
</comment>
<evidence type="ECO:0000256" key="7">
    <source>
        <dbReference type="ARBA" id="ARBA00022703"/>
    </source>
</evidence>
<dbReference type="EC" id="3.4.16.6" evidence="14"/>
<keyword evidence="9" id="KW-0378">Hydrolase</keyword>
<name>A0A7H9AYC9_ZYGMR</name>
<dbReference type="EMBL" id="CP058605">
    <property type="protein sequence ID" value="QLG71203.1"/>
    <property type="molecule type" value="Genomic_DNA"/>
</dbReference>
<dbReference type="GO" id="GO:0004185">
    <property type="term" value="F:serine-type carboxypeptidase activity"/>
    <property type="evidence" value="ECO:0007669"/>
    <property type="project" value="UniProtKB-EC"/>
</dbReference>
<keyword evidence="5" id="KW-0645">Protease</keyword>
<feature type="compositionally biased region" description="Acidic residues" evidence="18">
    <location>
        <begin position="498"/>
        <end position="560"/>
    </location>
</feature>
<dbReference type="AlphaFoldDB" id="A0A7H9AYC9"/>
<evidence type="ECO:0000256" key="13">
    <source>
        <dbReference type="ARBA" id="ARBA00023180"/>
    </source>
</evidence>
<dbReference type="SUPFAM" id="SSF53474">
    <property type="entry name" value="alpha/beta-Hydrolases"/>
    <property type="match status" value="1"/>
</dbReference>
<accession>A0A7H9AYC9</accession>
<dbReference type="GO" id="GO:0005802">
    <property type="term" value="C:trans-Golgi network"/>
    <property type="evidence" value="ECO:0007669"/>
    <property type="project" value="TreeGrafter"/>
</dbReference>
<keyword evidence="4" id="KW-0121">Carboxypeptidase</keyword>
<evidence type="ECO:0000256" key="5">
    <source>
        <dbReference type="ARBA" id="ARBA00022670"/>
    </source>
</evidence>
<dbReference type="GeneID" id="59234864"/>
<sequence>MPLNFFTWSKATLLLGLLVTIGSALLTADDYYVSPELIPGFLPDSDWQDSDMYAGHIPLSNNEDEINYFFWKFVDGRRDKPLMIWLNGGPGCSSMDGALAENGPIRIDDDGKAFINEGSWHKRVDIVYLDQPVNTGFSFANKTGPLIYDDDLDVVTEHFMQFLDSYFQIFPEDIYKDLMLAGESFAGQYIPFFADAIRRRNDNLEADQNRYNLNSVFIGNGWLDPNNQALSYLPFAKEKNLIDETNPNFSSLLKAHENCQNAINNHNFINEQEFSYEECESILTLLLSSTRNASPDIPSNEVCLNVYDYTLRDNYPACGMNWPAAVQNIPTFFGTEGVLEGLNVRPEDVPRWRECDNGVTRALTNPRSIPSINLFPDIMNAGINIILFNGDHDLICNTQSVTNVIDNLNWGGQKGFSEHAEYYDWIFNDAAMDTFEPAGYVKYDRNLTFINVYNASHMVSTDKSMVSRGILDIYLDDVSFDMVDGRFVLTSTSKMEPWSEDEDEDKDEDDDDSGDFEGDESESEEEDEDMDDDDDGEEAEDKDEDDEEGEDTDEDEDKEDKEDTVYSSHDKFRIVLVTFMSIALAIAIILYIYSKKFKPGMRAILMRSNRKHDQNKTVSWADDLEDGIDFDVDEELSRSETASSRSKSKGSYTSVPTTEESFELEDM</sequence>
<keyword evidence="8 20" id="KW-0732">Signal</keyword>
<protein>
    <recommendedName>
        <fullName evidence="16">Pheromone-processing carboxypeptidase KEX1</fullName>
        <ecNumber evidence="14">3.4.16.6</ecNumber>
    </recommendedName>
    <alternativeName>
        <fullName evidence="17">Carboxypeptidase D</fullName>
    </alternativeName>
    <alternativeName>
        <fullName evidence="15">Pheromone-processing carboxypeptidase kex1</fullName>
    </alternativeName>
</protein>
<dbReference type="PANTHER" id="PTHR11802">
    <property type="entry name" value="SERINE PROTEASE FAMILY S10 SERINE CARBOXYPEPTIDASE"/>
    <property type="match status" value="1"/>
</dbReference>
<comment type="subcellular location">
    <subcellularLocation>
        <location evidence="2">Golgi apparatus</location>
        <location evidence="2">trans-Golgi network membrane</location>
        <topology evidence="2">Single-pass type I membrane protein</topology>
    </subcellularLocation>
</comment>
<evidence type="ECO:0000256" key="12">
    <source>
        <dbReference type="ARBA" id="ARBA00023136"/>
    </source>
</evidence>
<evidence type="ECO:0000256" key="6">
    <source>
        <dbReference type="ARBA" id="ARBA00022692"/>
    </source>
</evidence>
<organism evidence="21 22">
    <name type="scientific">Zygotorulaspora mrakii</name>
    <name type="common">Zygosaccharomyces mrakii</name>
    <dbReference type="NCBI Taxonomy" id="42260"/>
    <lineage>
        <taxon>Eukaryota</taxon>
        <taxon>Fungi</taxon>
        <taxon>Dikarya</taxon>
        <taxon>Ascomycota</taxon>
        <taxon>Saccharomycotina</taxon>
        <taxon>Saccharomycetes</taxon>
        <taxon>Saccharomycetales</taxon>
        <taxon>Saccharomycetaceae</taxon>
        <taxon>Zygotorulaspora</taxon>
    </lineage>
</organism>
<feature type="region of interest" description="Disordered" evidence="18">
    <location>
        <begin position="494"/>
        <end position="564"/>
    </location>
</feature>
<keyword evidence="6 19" id="KW-0812">Transmembrane</keyword>
<evidence type="ECO:0000256" key="17">
    <source>
        <dbReference type="ARBA" id="ARBA00042717"/>
    </source>
</evidence>
<gene>
    <name evidence="21" type="ORF">HG535_0B02420</name>
</gene>
<keyword evidence="22" id="KW-1185">Reference proteome</keyword>
<evidence type="ECO:0000256" key="15">
    <source>
        <dbReference type="ARBA" id="ARBA00040403"/>
    </source>
</evidence>
<evidence type="ECO:0000256" key="9">
    <source>
        <dbReference type="ARBA" id="ARBA00022801"/>
    </source>
</evidence>
<evidence type="ECO:0000256" key="10">
    <source>
        <dbReference type="ARBA" id="ARBA00022989"/>
    </source>
</evidence>
<keyword evidence="13" id="KW-0325">Glycoprotein</keyword>
<evidence type="ECO:0000256" key="4">
    <source>
        <dbReference type="ARBA" id="ARBA00022645"/>
    </source>
</evidence>
<evidence type="ECO:0000313" key="22">
    <source>
        <dbReference type="Proteomes" id="UP000509704"/>
    </source>
</evidence>
<dbReference type="RefSeq" id="XP_037142931.1">
    <property type="nucleotide sequence ID" value="XM_037287036.1"/>
</dbReference>
<reference evidence="21 22" key="1">
    <citation type="submission" date="2020-07" db="EMBL/GenBank/DDBJ databases">
        <title>The yeast mating-type switching endonuclease HO is a domesticated member of an unorthodox homing genetic element family.</title>
        <authorList>
            <person name="Coughlan A.Y."/>
            <person name="Lombardi L."/>
            <person name="Braun-Galleani S."/>
            <person name="Martos A.R."/>
            <person name="Galeote V."/>
            <person name="Bigey F."/>
            <person name="Dequin S."/>
            <person name="Byrne K.P."/>
            <person name="Wolfe K.H."/>
        </authorList>
    </citation>
    <scope>NUCLEOTIDE SEQUENCE [LARGE SCALE GENOMIC DNA]</scope>
    <source>
        <strain evidence="21 22">NRRL Y-6702</strain>
    </source>
</reference>
<evidence type="ECO:0000256" key="8">
    <source>
        <dbReference type="ARBA" id="ARBA00022729"/>
    </source>
</evidence>
<feature type="signal peptide" evidence="20">
    <location>
        <begin position="1"/>
        <end position="24"/>
    </location>
</feature>
<evidence type="ECO:0000256" key="14">
    <source>
        <dbReference type="ARBA" id="ARBA00038895"/>
    </source>
</evidence>
<feature type="compositionally biased region" description="Low complexity" evidence="18">
    <location>
        <begin position="639"/>
        <end position="654"/>
    </location>
</feature>
<feature type="region of interest" description="Disordered" evidence="18">
    <location>
        <begin position="632"/>
        <end position="667"/>
    </location>
</feature>
<dbReference type="Pfam" id="PF00450">
    <property type="entry name" value="Peptidase_S10"/>
    <property type="match status" value="1"/>
</dbReference>
<keyword evidence="11" id="KW-0333">Golgi apparatus</keyword>
<dbReference type="Proteomes" id="UP000509704">
    <property type="component" value="Chromosome 2"/>
</dbReference>
<keyword evidence="7" id="KW-0053">Apoptosis</keyword>
<dbReference type="InterPro" id="IPR029058">
    <property type="entry name" value="AB_hydrolase_fold"/>
</dbReference>
<evidence type="ECO:0000256" key="19">
    <source>
        <dbReference type="SAM" id="Phobius"/>
    </source>
</evidence>